<dbReference type="OrthoDB" id="8052569at2759"/>
<dbReference type="Proteomes" id="UP001154078">
    <property type="component" value="Chromosome 8"/>
</dbReference>
<dbReference type="AlphaFoldDB" id="A0A9P0BFY9"/>
<proteinExistence type="predicted"/>
<evidence type="ECO:0000313" key="1">
    <source>
        <dbReference type="EMBL" id="CAH0562747.1"/>
    </source>
</evidence>
<organism evidence="1 2">
    <name type="scientific">Brassicogethes aeneus</name>
    <name type="common">Rape pollen beetle</name>
    <name type="synonym">Meligethes aeneus</name>
    <dbReference type="NCBI Taxonomy" id="1431903"/>
    <lineage>
        <taxon>Eukaryota</taxon>
        <taxon>Metazoa</taxon>
        <taxon>Ecdysozoa</taxon>
        <taxon>Arthropoda</taxon>
        <taxon>Hexapoda</taxon>
        <taxon>Insecta</taxon>
        <taxon>Pterygota</taxon>
        <taxon>Neoptera</taxon>
        <taxon>Endopterygota</taxon>
        <taxon>Coleoptera</taxon>
        <taxon>Polyphaga</taxon>
        <taxon>Cucujiformia</taxon>
        <taxon>Nitidulidae</taxon>
        <taxon>Meligethinae</taxon>
        <taxon>Brassicogethes</taxon>
    </lineage>
</organism>
<evidence type="ECO:0000313" key="2">
    <source>
        <dbReference type="Proteomes" id="UP001154078"/>
    </source>
</evidence>
<evidence type="ECO:0008006" key="3">
    <source>
        <dbReference type="Google" id="ProtNLM"/>
    </source>
</evidence>
<reference evidence="1" key="1">
    <citation type="submission" date="2021-12" db="EMBL/GenBank/DDBJ databases">
        <authorList>
            <person name="King R."/>
        </authorList>
    </citation>
    <scope>NUCLEOTIDE SEQUENCE</scope>
</reference>
<dbReference type="EMBL" id="OV121139">
    <property type="protein sequence ID" value="CAH0562747.1"/>
    <property type="molecule type" value="Genomic_DNA"/>
</dbReference>
<sequence>MAKLMNVIPKYTGNQTDDIHLWFKRIKTVQETNEEEKKPSLALIGKLEGRALEWFHLKPEFAAMSWVEFKEIMFKIYKKKDNTAYERISTTKVNKGIGLEEADIISYVIDGMDNTNLQMQAQFNFGTKIKKTYPLLLKVFN</sequence>
<accession>A0A9P0BFY9</accession>
<protein>
    <recommendedName>
        <fullName evidence="3">Retrotransposon gag domain-containing protein</fullName>
    </recommendedName>
</protein>
<gene>
    <name evidence="1" type="ORF">MELIAE_LOCUS11770</name>
</gene>
<keyword evidence="2" id="KW-1185">Reference proteome</keyword>
<name>A0A9P0BFY9_BRAAE</name>